<reference evidence="2" key="1">
    <citation type="submission" date="2018-01" db="EMBL/GenBank/DDBJ databases">
        <title>An insight into the sialome of Amazonian anophelines.</title>
        <authorList>
            <person name="Ribeiro J.M."/>
            <person name="Scarpassa V."/>
            <person name="Calvo E."/>
        </authorList>
    </citation>
    <scope>NUCLEOTIDE SEQUENCE</scope>
</reference>
<dbReference type="AlphaFoldDB" id="A0A2M4D8K4"/>
<feature type="chain" id="PRO_5014656459" evidence="1">
    <location>
        <begin position="20"/>
        <end position="66"/>
    </location>
</feature>
<protein>
    <submittedName>
        <fullName evidence="2">Putative secreted protein</fullName>
    </submittedName>
</protein>
<evidence type="ECO:0000313" key="2">
    <source>
        <dbReference type="EMBL" id="MBW73895.1"/>
    </source>
</evidence>
<keyword evidence="1" id="KW-0732">Signal</keyword>
<accession>A0A2M4D8K4</accession>
<organism evidence="2">
    <name type="scientific">Anopheles darlingi</name>
    <name type="common">Mosquito</name>
    <dbReference type="NCBI Taxonomy" id="43151"/>
    <lineage>
        <taxon>Eukaryota</taxon>
        <taxon>Metazoa</taxon>
        <taxon>Ecdysozoa</taxon>
        <taxon>Arthropoda</taxon>
        <taxon>Hexapoda</taxon>
        <taxon>Insecta</taxon>
        <taxon>Pterygota</taxon>
        <taxon>Neoptera</taxon>
        <taxon>Endopterygota</taxon>
        <taxon>Diptera</taxon>
        <taxon>Nematocera</taxon>
        <taxon>Culicoidea</taxon>
        <taxon>Culicidae</taxon>
        <taxon>Anophelinae</taxon>
        <taxon>Anopheles</taxon>
    </lineage>
</organism>
<dbReference type="EMBL" id="GGFL01009717">
    <property type="protein sequence ID" value="MBW73895.1"/>
    <property type="molecule type" value="Transcribed_RNA"/>
</dbReference>
<name>A0A2M4D8K4_ANODA</name>
<feature type="signal peptide" evidence="1">
    <location>
        <begin position="1"/>
        <end position="19"/>
    </location>
</feature>
<sequence>MVVVVVVVVLMELVAVVVMESVVSVKEMVGPGVLLFLSVTGNSVASSEAVVKEWRSTATSSDGSDS</sequence>
<proteinExistence type="predicted"/>
<evidence type="ECO:0000256" key="1">
    <source>
        <dbReference type="SAM" id="SignalP"/>
    </source>
</evidence>